<dbReference type="InterPro" id="IPR000719">
    <property type="entry name" value="Prot_kinase_dom"/>
</dbReference>
<dbReference type="PROSITE" id="PS50011">
    <property type="entry name" value="PROTEIN_KINASE_DOM"/>
    <property type="match status" value="1"/>
</dbReference>
<dbReference type="SMART" id="SM00220">
    <property type="entry name" value="S_TKc"/>
    <property type="match status" value="1"/>
</dbReference>
<dbReference type="Gene3D" id="1.10.510.10">
    <property type="entry name" value="Transferase(Phosphotransferase) domain 1"/>
    <property type="match status" value="1"/>
</dbReference>
<dbReference type="InterPro" id="IPR008271">
    <property type="entry name" value="Ser/Thr_kinase_AS"/>
</dbReference>
<dbReference type="VEuPathDB" id="FungiDB:GW608_F00495"/>
<dbReference type="VEuPathDB" id="FungiDB:B1J91_F00649g"/>
<dbReference type="Proteomes" id="UP000054886">
    <property type="component" value="Unassembled WGS sequence"/>
</dbReference>
<dbReference type="Pfam" id="PF00069">
    <property type="entry name" value="Pkinase"/>
    <property type="match status" value="1"/>
</dbReference>
<keyword evidence="5" id="KW-0808">Transferase</keyword>
<evidence type="ECO:0000256" key="1">
    <source>
        <dbReference type="ARBA" id="ARBA00022741"/>
    </source>
</evidence>
<proteinExistence type="predicted"/>
<dbReference type="PROSITE" id="PS00107">
    <property type="entry name" value="PROTEIN_KINASE_ATP"/>
    <property type="match status" value="1"/>
</dbReference>
<dbReference type="GO" id="GO:0004672">
    <property type="term" value="F:protein kinase activity"/>
    <property type="evidence" value="ECO:0007669"/>
    <property type="project" value="InterPro"/>
</dbReference>
<keyword evidence="2 3" id="KW-0067">ATP-binding</keyword>
<dbReference type="VEuPathDB" id="FungiDB:GVI51_F00517"/>
<gene>
    <name evidence="5" type="ORF">AO440_001131</name>
</gene>
<dbReference type="VEuPathDB" id="FungiDB:CAGL0F00649g"/>
<accession>A0A0W0CCJ1</accession>
<dbReference type="Gene3D" id="3.30.200.20">
    <property type="entry name" value="Phosphorylase Kinase, domain 1"/>
    <property type="match status" value="1"/>
</dbReference>
<dbReference type="PANTHER" id="PTHR24347">
    <property type="entry name" value="SERINE/THREONINE-PROTEIN KINASE"/>
    <property type="match status" value="1"/>
</dbReference>
<feature type="domain" description="Protein kinase" evidence="4">
    <location>
        <begin position="67"/>
        <end position="381"/>
    </location>
</feature>
<feature type="binding site" evidence="3">
    <location>
        <position position="100"/>
    </location>
    <ligand>
        <name>ATP</name>
        <dbReference type="ChEBI" id="CHEBI:30616"/>
    </ligand>
</feature>
<keyword evidence="1 3" id="KW-0547">Nucleotide-binding</keyword>
<comment type="caution">
    <text evidence="5">The sequence shown here is derived from an EMBL/GenBank/DDBJ whole genome shotgun (WGS) entry which is preliminary data.</text>
</comment>
<evidence type="ECO:0000259" key="4">
    <source>
        <dbReference type="PROSITE" id="PS50011"/>
    </source>
</evidence>
<dbReference type="AlphaFoldDB" id="A0A0W0CCJ1"/>
<dbReference type="PROSITE" id="PS00108">
    <property type="entry name" value="PROTEIN_KINASE_ST"/>
    <property type="match status" value="1"/>
</dbReference>
<dbReference type="GO" id="GO:0005524">
    <property type="term" value="F:ATP binding"/>
    <property type="evidence" value="ECO:0007669"/>
    <property type="project" value="UniProtKB-UniRule"/>
</dbReference>
<organism evidence="5 6">
    <name type="scientific">Candida glabrata</name>
    <name type="common">Yeast</name>
    <name type="synonym">Torulopsis glabrata</name>
    <dbReference type="NCBI Taxonomy" id="5478"/>
    <lineage>
        <taxon>Eukaryota</taxon>
        <taxon>Fungi</taxon>
        <taxon>Dikarya</taxon>
        <taxon>Ascomycota</taxon>
        <taxon>Saccharomycotina</taxon>
        <taxon>Saccharomycetes</taxon>
        <taxon>Saccharomycetales</taxon>
        <taxon>Saccharomycetaceae</taxon>
        <taxon>Nakaseomyces</taxon>
    </lineage>
</organism>
<evidence type="ECO:0000256" key="3">
    <source>
        <dbReference type="PROSITE-ProRule" id="PRU10141"/>
    </source>
</evidence>
<dbReference type="GO" id="GO:0034599">
    <property type="term" value="P:cellular response to oxidative stress"/>
    <property type="evidence" value="ECO:0007669"/>
    <property type="project" value="EnsemblFungi"/>
</dbReference>
<evidence type="ECO:0000313" key="6">
    <source>
        <dbReference type="Proteomes" id="UP000054886"/>
    </source>
</evidence>
<reference evidence="5 6" key="1">
    <citation type="submission" date="2015-10" db="EMBL/GenBank/DDBJ databases">
        <title>Draft genomes sequences of Candida glabrata isolates 1A, 1B, 2A, 2B, 3A and 3B.</title>
        <authorList>
            <person name="Haavelsrud O.E."/>
            <person name="Gaustad P."/>
        </authorList>
    </citation>
    <scope>NUCLEOTIDE SEQUENCE [LARGE SCALE GENOMIC DNA]</scope>
    <source>
        <strain evidence="5">910700640</strain>
    </source>
</reference>
<name>A0A0W0CCJ1_CANGB</name>
<sequence length="514" mass="59388">MSLYSYNSMSSSSFGNDTDDLSFNNPLYSDQTTIFRDGDLFKEQLDLRSPHFGNEIQFEEQEDLNNYRIISKIGEGAFSRVFKAVPLHNNLALPKFVAIKVVPKEDFHDHNLKKTSKLQTLNELNIHLKLTKANVPNVVKLLEFQVSKKYYYFIQEYIEGGEIFNQIVKYTYFSEDLTRHVIRQVATAVKGLHENNIIHRDIKPENLIFEPIIKEQTIHRYQKLRKSDDPKTKLDEGKFIPGIGGGGIGKVRLVDFGLSRLMDPAESGARTPCGTFGYLAPEVLNQYKVDPRTSNTSYSYKVDIWAIGCILYTMLCGFPPFYEDEYSKESLGDKISRGNYKFLAPWWDEISIEAQDLIRNLLQVDPAKRYDIDQLLAHPWLNHYDCETSRPESFYETELLDKTHLNYVLTSQADRKTNAHQDKDILLFDLDDVSDYSTQSSPFDSSNGLNLHSTQKEQIRNFFNTATGIQQENFKVETEKATCNKSNFFKNHFKLKLSSATIINRRKKMKLQTD</sequence>
<dbReference type="CDD" id="cd14096">
    <property type="entry name" value="STKc_RCK1-like"/>
    <property type="match status" value="1"/>
</dbReference>
<keyword evidence="5" id="KW-0418">Kinase</keyword>
<evidence type="ECO:0000256" key="2">
    <source>
        <dbReference type="ARBA" id="ARBA00022840"/>
    </source>
</evidence>
<dbReference type="InterPro" id="IPR011009">
    <property type="entry name" value="Kinase-like_dom_sf"/>
</dbReference>
<dbReference type="SUPFAM" id="SSF56112">
    <property type="entry name" value="Protein kinase-like (PK-like)"/>
    <property type="match status" value="1"/>
</dbReference>
<dbReference type="GO" id="GO:0040020">
    <property type="term" value="P:regulation of meiotic nuclear division"/>
    <property type="evidence" value="ECO:0007669"/>
    <property type="project" value="EnsemblFungi"/>
</dbReference>
<evidence type="ECO:0000313" key="5">
    <source>
        <dbReference type="EMBL" id="KTB12275.1"/>
    </source>
</evidence>
<dbReference type="InterPro" id="IPR017441">
    <property type="entry name" value="Protein_kinase_ATP_BS"/>
</dbReference>
<protein>
    <submittedName>
        <fullName evidence="5">Serine/threonine-protein kinase RCK2</fullName>
    </submittedName>
</protein>
<dbReference type="EMBL" id="LLZZ01000022">
    <property type="protein sequence ID" value="KTB12275.1"/>
    <property type="molecule type" value="Genomic_DNA"/>
</dbReference>
<dbReference type="VEuPathDB" id="FungiDB:GWK60_F00517"/>